<reference evidence="2 3" key="1">
    <citation type="submission" date="2018-11" db="EMBL/GenBank/DDBJ databases">
        <title>YIM 102482-1 draft genome.</title>
        <authorList>
            <person name="Li G."/>
            <person name="Jiang Y."/>
        </authorList>
    </citation>
    <scope>NUCLEOTIDE SEQUENCE [LARGE SCALE GENOMIC DNA]</scope>
    <source>
        <strain evidence="2 3">YIM 102482-1</strain>
    </source>
</reference>
<keyword evidence="3" id="KW-1185">Reference proteome</keyword>
<feature type="transmembrane region" description="Helical" evidence="1">
    <location>
        <begin position="236"/>
        <end position="256"/>
    </location>
</feature>
<name>A0A3P3W4I9_9MICO</name>
<keyword evidence="1" id="KW-1133">Transmembrane helix</keyword>
<organism evidence="2 3">
    <name type="scientific">Gulosibacter macacae</name>
    <dbReference type="NCBI Taxonomy" id="2488791"/>
    <lineage>
        <taxon>Bacteria</taxon>
        <taxon>Bacillati</taxon>
        <taxon>Actinomycetota</taxon>
        <taxon>Actinomycetes</taxon>
        <taxon>Micrococcales</taxon>
        <taxon>Microbacteriaceae</taxon>
        <taxon>Gulosibacter</taxon>
    </lineage>
</organism>
<gene>
    <name evidence="2" type="ORF">EG850_01485</name>
</gene>
<comment type="caution">
    <text evidence="2">The sequence shown here is derived from an EMBL/GenBank/DDBJ whole genome shotgun (WGS) entry which is preliminary data.</text>
</comment>
<feature type="transmembrane region" description="Helical" evidence="1">
    <location>
        <begin position="376"/>
        <end position="396"/>
    </location>
</feature>
<proteinExistence type="predicted"/>
<evidence type="ECO:0000313" key="2">
    <source>
        <dbReference type="EMBL" id="RRJ88836.1"/>
    </source>
</evidence>
<feature type="transmembrane region" description="Helical" evidence="1">
    <location>
        <begin position="350"/>
        <end position="369"/>
    </location>
</feature>
<feature type="transmembrane region" description="Helical" evidence="1">
    <location>
        <begin position="112"/>
        <end position="142"/>
    </location>
</feature>
<dbReference type="GO" id="GO:0005886">
    <property type="term" value="C:plasma membrane"/>
    <property type="evidence" value="ECO:0007669"/>
    <property type="project" value="TreeGrafter"/>
</dbReference>
<accession>A0A3P3W4I9</accession>
<feature type="transmembrane region" description="Helical" evidence="1">
    <location>
        <begin position="67"/>
        <end position="88"/>
    </location>
</feature>
<feature type="transmembrane region" description="Helical" evidence="1">
    <location>
        <begin position="402"/>
        <end position="426"/>
    </location>
</feature>
<dbReference type="PANTHER" id="PTHR30354">
    <property type="entry name" value="GNT FAMILY GLUCONATE TRANSPORTER"/>
    <property type="match status" value="1"/>
</dbReference>
<dbReference type="RefSeq" id="WP_124969119.1">
    <property type="nucleotide sequence ID" value="NZ_RQVS01000001.1"/>
</dbReference>
<dbReference type="NCBIfam" id="TIGR00791">
    <property type="entry name" value="gntP"/>
    <property type="match status" value="1"/>
</dbReference>
<dbReference type="PIRSF" id="PIRSF002746">
    <property type="entry name" value="Gluconate_transporter"/>
    <property type="match status" value="1"/>
</dbReference>
<dbReference type="GO" id="GO:0015128">
    <property type="term" value="F:gluconate transmembrane transporter activity"/>
    <property type="evidence" value="ECO:0007669"/>
    <property type="project" value="InterPro"/>
</dbReference>
<dbReference type="InterPro" id="IPR003474">
    <property type="entry name" value="Glcn_transporter"/>
</dbReference>
<feature type="transmembrane region" description="Helical" evidence="1">
    <location>
        <begin position="187"/>
        <end position="209"/>
    </location>
</feature>
<protein>
    <submittedName>
        <fullName evidence="2">GntP family permease</fullName>
    </submittedName>
</protein>
<dbReference type="Pfam" id="PF02447">
    <property type="entry name" value="GntP_permease"/>
    <property type="match status" value="1"/>
</dbReference>
<dbReference type="Proteomes" id="UP000274391">
    <property type="component" value="Unassembled WGS sequence"/>
</dbReference>
<keyword evidence="1" id="KW-0472">Membrane</keyword>
<dbReference type="EMBL" id="RQVS01000001">
    <property type="protein sequence ID" value="RRJ88836.1"/>
    <property type="molecule type" value="Genomic_DNA"/>
</dbReference>
<keyword evidence="1" id="KW-0812">Transmembrane</keyword>
<evidence type="ECO:0000313" key="3">
    <source>
        <dbReference type="Proteomes" id="UP000274391"/>
    </source>
</evidence>
<feature type="transmembrane region" description="Helical" evidence="1">
    <location>
        <begin position="149"/>
        <end position="167"/>
    </location>
</feature>
<feature type="transmembrane region" description="Helical" evidence="1">
    <location>
        <begin position="12"/>
        <end position="32"/>
    </location>
</feature>
<feature type="transmembrane region" description="Helical" evidence="1">
    <location>
        <begin position="447"/>
        <end position="471"/>
    </location>
</feature>
<feature type="transmembrane region" description="Helical" evidence="1">
    <location>
        <begin position="317"/>
        <end position="338"/>
    </location>
</feature>
<evidence type="ECO:0000256" key="1">
    <source>
        <dbReference type="SAM" id="Phobius"/>
    </source>
</evidence>
<feature type="transmembrane region" description="Helical" evidence="1">
    <location>
        <begin position="38"/>
        <end position="60"/>
    </location>
</feature>
<dbReference type="AlphaFoldDB" id="A0A3P3W4I9"/>
<dbReference type="PANTHER" id="PTHR30354:SF25">
    <property type="entry name" value="INNER MEMBRANE PERMEASE YGBN"/>
    <property type="match status" value="1"/>
</dbReference>
<dbReference type="OrthoDB" id="4325159at2"/>
<feature type="transmembrane region" description="Helical" evidence="1">
    <location>
        <begin position="286"/>
        <end position="305"/>
    </location>
</feature>
<sequence length="478" mass="49376">MTLDDWTQTLPAGALLGIALAAIALLLVLIIWLKVHAFIALVLVSLITAFATGIPASLIVPTAVSGFGSTLGSVALLVALGAMLGRIVETSGGAKVLADKLVSVFGEKRAPFALGIASLIFGFPIFFDAGLVVMLPVVFAVARRLGGSLLLYGLPAVGAFSVMHVFLPPHPGPVSAATFFEANVGYVMIVGLIVALPTWYLSSYLFGIWAGKKWQLPIPTILGQADEQAEANPPKFGTVVLTLLLPLVLIFLNTGLDTLNRSGALSDGTADQTWFQLLRMLGETPVALLLSVIFAAVVLGLARGTSREKVERLMEGALGPVCSVILITGAGGMFGGVLRSSGIGNALADSLDGIGVPLLLAAFLIAGALRIAQGSATVALTTTAGLLAGPVIAAGYNEWQLAALVTTVAAGSVIASHVNDSGFWLVGRFFNMDVKTTFKTWTVLETLLGLIGFGLAAIIFAIASSFGWPAFPAGVRAV</sequence>